<comment type="caution">
    <text evidence="3">The sequence shown here is derived from an EMBL/GenBank/DDBJ whole genome shotgun (WGS) entry which is preliminary data.</text>
</comment>
<dbReference type="PANTHER" id="PTHR36919">
    <property type="entry name" value="BLR1215 PROTEIN"/>
    <property type="match status" value="1"/>
</dbReference>
<dbReference type="Gene3D" id="2.40.128.520">
    <property type="match status" value="1"/>
</dbReference>
<accession>A0ABY2QL21</accession>
<sequence length="139" mass="14424">MTLAAGAMVLAATTAGGPALAQGKSGLDGIWRNDSDSVRIRVAPCGGQLCGTVVQASARAKADAAAGGTVQLVGTQLFSGFRRGDDGLWYGRVYVPDIAQEFDGTIDQVDRDTIVGKGCLFANFACKSQTWRRVAGAQK</sequence>
<feature type="signal peptide" evidence="1">
    <location>
        <begin position="1"/>
        <end position="21"/>
    </location>
</feature>
<keyword evidence="4" id="KW-1185">Reference proteome</keyword>
<dbReference type="EMBL" id="SSTI01000002">
    <property type="protein sequence ID" value="THG41714.1"/>
    <property type="molecule type" value="Genomic_DNA"/>
</dbReference>
<keyword evidence="1" id="KW-0732">Signal</keyword>
<dbReference type="InterPro" id="IPR019223">
    <property type="entry name" value="DUF2147"/>
</dbReference>
<dbReference type="Proteomes" id="UP000308038">
    <property type="component" value="Unassembled WGS sequence"/>
</dbReference>
<organism evidence="3 4">
    <name type="scientific">Sphingomonas olei</name>
    <dbReference type="NCBI Taxonomy" id="1886787"/>
    <lineage>
        <taxon>Bacteria</taxon>
        <taxon>Pseudomonadati</taxon>
        <taxon>Pseudomonadota</taxon>
        <taxon>Alphaproteobacteria</taxon>
        <taxon>Sphingomonadales</taxon>
        <taxon>Sphingomonadaceae</taxon>
        <taxon>Sphingomonas</taxon>
    </lineage>
</organism>
<feature type="chain" id="PRO_5046839328" evidence="1">
    <location>
        <begin position="22"/>
        <end position="139"/>
    </location>
</feature>
<evidence type="ECO:0000313" key="3">
    <source>
        <dbReference type="EMBL" id="THG41714.1"/>
    </source>
</evidence>
<protein>
    <submittedName>
        <fullName evidence="3">DUF2147 domain-containing protein</fullName>
    </submittedName>
</protein>
<evidence type="ECO:0000256" key="1">
    <source>
        <dbReference type="SAM" id="SignalP"/>
    </source>
</evidence>
<name>A0ABY2QL21_9SPHN</name>
<evidence type="ECO:0000259" key="2">
    <source>
        <dbReference type="Pfam" id="PF09917"/>
    </source>
</evidence>
<reference evidence="3 4" key="1">
    <citation type="submission" date="2019-04" db="EMBL/GenBank/DDBJ databases">
        <title>Microbes associate with the intestines of laboratory mice.</title>
        <authorList>
            <person name="Navarre W."/>
            <person name="Wong E."/>
            <person name="Huang K.C."/>
            <person name="Tropini C."/>
            <person name="Ng K."/>
            <person name="Yu B."/>
        </authorList>
    </citation>
    <scope>NUCLEOTIDE SEQUENCE [LARGE SCALE GENOMIC DNA]</scope>
    <source>
        <strain evidence="3 4">NM83_B4-11</strain>
    </source>
</reference>
<dbReference type="Pfam" id="PF09917">
    <property type="entry name" value="DUF2147"/>
    <property type="match status" value="1"/>
</dbReference>
<evidence type="ECO:0000313" key="4">
    <source>
        <dbReference type="Proteomes" id="UP000308038"/>
    </source>
</evidence>
<proteinExistence type="predicted"/>
<feature type="domain" description="DUF2147" evidence="2">
    <location>
        <begin position="29"/>
        <end position="133"/>
    </location>
</feature>
<gene>
    <name evidence="3" type="ORF">E5988_02135</name>
</gene>
<dbReference type="PANTHER" id="PTHR36919:SF2">
    <property type="entry name" value="BLL6627 PROTEIN"/>
    <property type="match status" value="1"/>
</dbReference>